<feature type="transmembrane region" description="Helical" evidence="1">
    <location>
        <begin position="46"/>
        <end position="72"/>
    </location>
</feature>
<organism evidence="2 3">
    <name type="scientific">Elysia marginata</name>
    <dbReference type="NCBI Taxonomy" id="1093978"/>
    <lineage>
        <taxon>Eukaryota</taxon>
        <taxon>Metazoa</taxon>
        <taxon>Spiralia</taxon>
        <taxon>Lophotrochozoa</taxon>
        <taxon>Mollusca</taxon>
        <taxon>Gastropoda</taxon>
        <taxon>Heterobranchia</taxon>
        <taxon>Euthyneura</taxon>
        <taxon>Panpulmonata</taxon>
        <taxon>Sacoglossa</taxon>
        <taxon>Placobranchoidea</taxon>
        <taxon>Plakobranchidae</taxon>
        <taxon>Elysia</taxon>
    </lineage>
</organism>
<dbReference type="AlphaFoldDB" id="A0AAV4FZK8"/>
<name>A0AAV4FZK8_9GAST</name>
<reference evidence="2 3" key="1">
    <citation type="journal article" date="2021" name="Elife">
        <title>Chloroplast acquisition without the gene transfer in kleptoplastic sea slugs, Plakobranchus ocellatus.</title>
        <authorList>
            <person name="Maeda T."/>
            <person name="Takahashi S."/>
            <person name="Yoshida T."/>
            <person name="Shimamura S."/>
            <person name="Takaki Y."/>
            <person name="Nagai Y."/>
            <person name="Toyoda A."/>
            <person name="Suzuki Y."/>
            <person name="Arimoto A."/>
            <person name="Ishii H."/>
            <person name="Satoh N."/>
            <person name="Nishiyama T."/>
            <person name="Hasebe M."/>
            <person name="Maruyama T."/>
            <person name="Minagawa J."/>
            <person name="Obokata J."/>
            <person name="Shigenobu S."/>
        </authorList>
    </citation>
    <scope>NUCLEOTIDE SEQUENCE [LARGE SCALE GENOMIC DNA]</scope>
</reference>
<accession>A0AAV4FZK8</accession>
<keyword evidence="1" id="KW-0472">Membrane</keyword>
<proteinExistence type="predicted"/>
<keyword evidence="3" id="KW-1185">Reference proteome</keyword>
<evidence type="ECO:0000313" key="2">
    <source>
        <dbReference type="EMBL" id="GFR78762.1"/>
    </source>
</evidence>
<sequence>MVKKSTLATPGAIKKVLTFINRCMRGILRIKWHDKVGLDSSCSSSALVVVLVLVVVVVIIVVLVVAVVVMVVKVVR</sequence>
<gene>
    <name evidence="2" type="ORF">ElyMa_002271800</name>
</gene>
<keyword evidence="1" id="KW-0812">Transmembrane</keyword>
<dbReference type="EMBL" id="BMAT01004710">
    <property type="protein sequence ID" value="GFR78762.1"/>
    <property type="molecule type" value="Genomic_DNA"/>
</dbReference>
<evidence type="ECO:0000313" key="3">
    <source>
        <dbReference type="Proteomes" id="UP000762676"/>
    </source>
</evidence>
<protein>
    <recommendedName>
        <fullName evidence="4">Transmembrane protein</fullName>
    </recommendedName>
</protein>
<evidence type="ECO:0008006" key="4">
    <source>
        <dbReference type="Google" id="ProtNLM"/>
    </source>
</evidence>
<evidence type="ECO:0000256" key="1">
    <source>
        <dbReference type="SAM" id="Phobius"/>
    </source>
</evidence>
<comment type="caution">
    <text evidence="2">The sequence shown here is derived from an EMBL/GenBank/DDBJ whole genome shotgun (WGS) entry which is preliminary data.</text>
</comment>
<keyword evidence="1" id="KW-1133">Transmembrane helix</keyword>
<dbReference type="Proteomes" id="UP000762676">
    <property type="component" value="Unassembled WGS sequence"/>
</dbReference>